<dbReference type="Gene3D" id="3.10.490.10">
    <property type="entry name" value="Gamma-glutamyl cyclotransferase-like"/>
    <property type="match status" value="1"/>
</dbReference>
<dbReference type="PANTHER" id="PTHR12935:SF0">
    <property type="entry name" value="GAMMA-GLUTAMYLCYCLOTRANSFERASE"/>
    <property type="match status" value="1"/>
</dbReference>
<feature type="binding site" evidence="4">
    <location>
        <begin position="55"/>
        <end position="60"/>
    </location>
    <ligand>
        <name>substrate</name>
    </ligand>
</feature>
<dbReference type="EMBL" id="JAACLJ010000003">
    <property type="protein sequence ID" value="KAF4589715.1"/>
    <property type="molecule type" value="Genomic_DNA"/>
</dbReference>
<keyword evidence="2" id="KW-0456">Lyase</keyword>
<evidence type="ECO:0000256" key="2">
    <source>
        <dbReference type="ARBA" id="ARBA00023239"/>
    </source>
</evidence>
<evidence type="ECO:0000256" key="1">
    <source>
        <dbReference type="ARBA" id="ARBA00012346"/>
    </source>
</evidence>
<evidence type="ECO:0000256" key="5">
    <source>
        <dbReference type="SAM" id="MobiDB-lite"/>
    </source>
</evidence>
<dbReference type="AlphaFoldDB" id="A0A8H4Q8H1"/>
<evidence type="ECO:0000256" key="6">
    <source>
        <dbReference type="SAM" id="Phobius"/>
    </source>
</evidence>
<evidence type="ECO:0000256" key="3">
    <source>
        <dbReference type="PIRSR" id="PIRSR617939-1"/>
    </source>
</evidence>
<proteinExistence type="predicted"/>
<dbReference type="OrthoDB" id="2017317at2759"/>
<dbReference type="Proteomes" id="UP000562929">
    <property type="component" value="Unassembled WGS sequence"/>
</dbReference>
<keyword evidence="8" id="KW-1185">Reference proteome</keyword>
<dbReference type="GO" id="GO:0003839">
    <property type="term" value="F:gamma-glutamylcyclotransferase activity"/>
    <property type="evidence" value="ECO:0007669"/>
    <property type="project" value="UniProtKB-EC"/>
</dbReference>
<keyword evidence="6" id="KW-1133">Transmembrane helix</keyword>
<dbReference type="EC" id="4.3.2.9" evidence="1"/>
<comment type="caution">
    <text evidence="7">The sequence shown here is derived from an EMBL/GenBank/DDBJ whole genome shotgun (WGS) entry which is preliminary data.</text>
</comment>
<feature type="binding site" evidence="4">
    <location>
        <position position="200"/>
    </location>
    <ligand>
        <name>substrate</name>
    </ligand>
</feature>
<evidence type="ECO:0000256" key="4">
    <source>
        <dbReference type="PIRSR" id="PIRSR617939-2"/>
    </source>
</evidence>
<dbReference type="Pfam" id="PF13772">
    <property type="entry name" value="AIG2_2"/>
    <property type="match status" value="1"/>
</dbReference>
<gene>
    <name evidence="7" type="ORF">GQ602_003604</name>
</gene>
<evidence type="ECO:0000313" key="8">
    <source>
        <dbReference type="Proteomes" id="UP000562929"/>
    </source>
</evidence>
<accession>A0A8H4Q8H1</accession>
<keyword evidence="6" id="KW-0812">Transmembrane</keyword>
<protein>
    <recommendedName>
        <fullName evidence="1">gamma-glutamylcyclotransferase</fullName>
        <ecNumber evidence="1">4.3.2.9</ecNumber>
    </recommendedName>
</protein>
<feature type="active site" description="Proton acceptor" evidence="3">
    <location>
        <position position="146"/>
    </location>
</feature>
<sequence length="319" mass="35454">MSSTTQLICPAPAPAALDDRLGPLPAPSLPRTSWKRLSQASNPDPSRGGPTTVLYLAYGSNMAAATFLGMRGIKPISQVNVSVPSLRLTFGLRGVPYWEPCFANVGFRDGSEKPALDDWDGRWDGRLMGVVYEVTPSDFGVIMRTEGAGSSYKEITVPCIPIKSGPGQHDRQPFMARTLYAPQDWTDEPRHDGAQPSLRYLNLLRDGAREHGLPESYQRYLGSLEAYTITHWRQRVGRFLLLLLWSPMLLVLIKVMGLMADETGRVPAGMATAMSTWFNFMWRSYEIVFKPLFGDGERSEAEEDGGELESYKLPSFQSV</sequence>
<dbReference type="PANTHER" id="PTHR12935">
    <property type="entry name" value="GAMMA-GLUTAMYLCYCLOTRANSFERASE"/>
    <property type="match status" value="1"/>
</dbReference>
<feature type="region of interest" description="Disordered" evidence="5">
    <location>
        <begin position="28"/>
        <end position="48"/>
    </location>
</feature>
<reference evidence="7 8" key="1">
    <citation type="journal article" date="2020" name="G3 (Bethesda)">
        <title>Genetic Underpinnings of Host Manipulation by Ophiocordyceps as Revealed by Comparative Transcriptomics.</title>
        <authorList>
            <person name="Will I."/>
            <person name="Das B."/>
            <person name="Trinh T."/>
            <person name="Brachmann A."/>
            <person name="Ohm R.A."/>
            <person name="de Bekker C."/>
        </authorList>
    </citation>
    <scope>NUCLEOTIDE SEQUENCE [LARGE SCALE GENOMIC DNA]</scope>
    <source>
        <strain evidence="7 8">EC05</strain>
    </source>
</reference>
<evidence type="ECO:0000313" key="7">
    <source>
        <dbReference type="EMBL" id="KAF4589715.1"/>
    </source>
</evidence>
<name>A0A8H4Q8H1_9HYPO</name>
<organism evidence="7 8">
    <name type="scientific">Ophiocordyceps camponoti-floridani</name>
    <dbReference type="NCBI Taxonomy" id="2030778"/>
    <lineage>
        <taxon>Eukaryota</taxon>
        <taxon>Fungi</taxon>
        <taxon>Dikarya</taxon>
        <taxon>Ascomycota</taxon>
        <taxon>Pezizomycotina</taxon>
        <taxon>Sordariomycetes</taxon>
        <taxon>Hypocreomycetidae</taxon>
        <taxon>Hypocreales</taxon>
        <taxon>Ophiocordycipitaceae</taxon>
        <taxon>Ophiocordyceps</taxon>
    </lineage>
</organism>
<feature type="compositionally biased region" description="Polar residues" evidence="5">
    <location>
        <begin position="35"/>
        <end position="44"/>
    </location>
</feature>
<feature type="region of interest" description="Disordered" evidence="5">
    <location>
        <begin position="300"/>
        <end position="319"/>
    </location>
</feature>
<feature type="transmembrane region" description="Helical" evidence="6">
    <location>
        <begin position="239"/>
        <end position="260"/>
    </location>
</feature>
<dbReference type="InterPro" id="IPR017939">
    <property type="entry name" value="G-Glutamylcylcotransferase"/>
</dbReference>
<keyword evidence="6" id="KW-0472">Membrane</keyword>